<dbReference type="InterPro" id="IPR001544">
    <property type="entry name" value="Aminotrans_IV"/>
</dbReference>
<comment type="pathway">
    <text evidence="4">Amino-acid biosynthesis; L-valine biosynthesis; L-valine from pyruvate: step 4/4.</text>
</comment>
<dbReference type="GO" id="GO:0005829">
    <property type="term" value="C:cytosol"/>
    <property type="evidence" value="ECO:0007669"/>
    <property type="project" value="TreeGrafter"/>
</dbReference>
<evidence type="ECO:0000256" key="2">
    <source>
        <dbReference type="ARBA" id="ARBA00003109"/>
    </source>
</evidence>
<comment type="catalytic activity">
    <reaction evidence="11">
        <text>L-leucine + 2-oxoglutarate = 4-methyl-2-oxopentanoate + L-glutamate</text>
        <dbReference type="Rhea" id="RHEA:18321"/>
        <dbReference type="ChEBI" id="CHEBI:16810"/>
        <dbReference type="ChEBI" id="CHEBI:17865"/>
        <dbReference type="ChEBI" id="CHEBI:29985"/>
        <dbReference type="ChEBI" id="CHEBI:57427"/>
        <dbReference type="EC" id="2.6.1.42"/>
    </reaction>
</comment>
<dbReference type="InterPro" id="IPR050571">
    <property type="entry name" value="Class-IV_PLP-Dep_Aminotrnsfr"/>
</dbReference>
<proteinExistence type="inferred from homology"/>
<dbReference type="InterPro" id="IPR043131">
    <property type="entry name" value="BCAT-like_N"/>
</dbReference>
<name>A0A1G7VQ52_9RHOO</name>
<evidence type="ECO:0000313" key="13">
    <source>
        <dbReference type="Proteomes" id="UP000198607"/>
    </source>
</evidence>
<dbReference type="InterPro" id="IPR043132">
    <property type="entry name" value="BCAT-like_C"/>
</dbReference>
<sequence>MSTTVDTTCYLNGQFLPLSAARISPLDRGFLFADGAYEVIPVYSRYPFRCEEHLRRLQDSLDGIRLANPLSIAQWQAVIAQIIEAAPFADQSLYLQVTRGADTKRDQPFPAVPPTVFAFTAALTRPSDEMRRSGIAAITLPDIRWGRCDLKTVALLPNILARQQAVDAGCTESILIREGFLTEGSASNIFIVRKGIILAPPKDHHMLPGTTYDLVLELAARHGAAHEVRPVTEAELRDADEVWMTSSTKEVLAVTTLDGQPVGHGADAGRPGPVGRQMLAWYVDFREQQMRHGRG</sequence>
<dbReference type="PANTHER" id="PTHR42743:SF11">
    <property type="entry name" value="AMINODEOXYCHORISMATE LYASE"/>
    <property type="match status" value="1"/>
</dbReference>
<evidence type="ECO:0000256" key="3">
    <source>
        <dbReference type="ARBA" id="ARBA00004824"/>
    </source>
</evidence>
<dbReference type="OrthoDB" id="9805628at2"/>
<comment type="function">
    <text evidence="2">Acts on leucine, isoleucine and valine.</text>
</comment>
<dbReference type="EC" id="2.6.1.42" evidence="7"/>
<dbReference type="Pfam" id="PF01063">
    <property type="entry name" value="Aminotran_4"/>
    <property type="match status" value="1"/>
</dbReference>
<dbReference type="STRING" id="83767.SAMN05660652_00266"/>
<comment type="similarity">
    <text evidence="6">Belongs to the class-IV pyridoxal-phosphate-dependent aminotransferase family.</text>
</comment>
<comment type="cofactor">
    <cofactor evidence="1">
        <name>pyridoxal 5'-phosphate</name>
        <dbReference type="ChEBI" id="CHEBI:597326"/>
    </cofactor>
</comment>
<dbReference type="Gene3D" id="3.20.10.10">
    <property type="entry name" value="D-amino Acid Aminotransferase, subunit A, domain 2"/>
    <property type="match status" value="1"/>
</dbReference>
<gene>
    <name evidence="12" type="ORF">SAMN05660652_00266</name>
</gene>
<keyword evidence="13" id="KW-1185">Reference proteome</keyword>
<dbReference type="EMBL" id="FNCY01000001">
    <property type="protein sequence ID" value="SDG61936.1"/>
    <property type="molecule type" value="Genomic_DNA"/>
</dbReference>
<evidence type="ECO:0000256" key="5">
    <source>
        <dbReference type="ARBA" id="ARBA00005072"/>
    </source>
</evidence>
<evidence type="ECO:0000313" key="12">
    <source>
        <dbReference type="EMBL" id="SDG61936.1"/>
    </source>
</evidence>
<evidence type="ECO:0000256" key="11">
    <source>
        <dbReference type="ARBA" id="ARBA00049229"/>
    </source>
</evidence>
<comment type="catalytic activity">
    <reaction evidence="9">
        <text>L-valine + 2-oxoglutarate = 3-methyl-2-oxobutanoate + L-glutamate</text>
        <dbReference type="Rhea" id="RHEA:24813"/>
        <dbReference type="ChEBI" id="CHEBI:11851"/>
        <dbReference type="ChEBI" id="CHEBI:16810"/>
        <dbReference type="ChEBI" id="CHEBI:29985"/>
        <dbReference type="ChEBI" id="CHEBI:57762"/>
        <dbReference type="EC" id="2.6.1.42"/>
    </reaction>
</comment>
<dbReference type="SUPFAM" id="SSF56752">
    <property type="entry name" value="D-aminoacid aminotransferase-like PLP-dependent enzymes"/>
    <property type="match status" value="1"/>
</dbReference>
<evidence type="ECO:0000256" key="6">
    <source>
        <dbReference type="ARBA" id="ARBA00009320"/>
    </source>
</evidence>
<evidence type="ECO:0000256" key="8">
    <source>
        <dbReference type="ARBA" id="ARBA00022898"/>
    </source>
</evidence>
<evidence type="ECO:0000256" key="9">
    <source>
        <dbReference type="ARBA" id="ARBA00048212"/>
    </source>
</evidence>
<dbReference type="InterPro" id="IPR036038">
    <property type="entry name" value="Aminotransferase-like"/>
</dbReference>
<comment type="pathway">
    <text evidence="3">Amino-acid biosynthesis; L-isoleucine biosynthesis; L-isoleucine from 2-oxobutanoate: step 4/4.</text>
</comment>
<dbReference type="CDD" id="cd01558">
    <property type="entry name" value="D-AAT_like"/>
    <property type="match status" value="1"/>
</dbReference>
<comment type="catalytic activity">
    <reaction evidence="10">
        <text>L-isoleucine + 2-oxoglutarate = (S)-3-methyl-2-oxopentanoate + L-glutamate</text>
        <dbReference type="Rhea" id="RHEA:24801"/>
        <dbReference type="ChEBI" id="CHEBI:16810"/>
        <dbReference type="ChEBI" id="CHEBI:29985"/>
        <dbReference type="ChEBI" id="CHEBI:35146"/>
        <dbReference type="ChEBI" id="CHEBI:58045"/>
        <dbReference type="EC" id="2.6.1.42"/>
    </reaction>
</comment>
<evidence type="ECO:0000256" key="1">
    <source>
        <dbReference type="ARBA" id="ARBA00001933"/>
    </source>
</evidence>
<dbReference type="PANTHER" id="PTHR42743">
    <property type="entry name" value="AMINO-ACID AMINOTRANSFERASE"/>
    <property type="match status" value="1"/>
</dbReference>
<dbReference type="FunFam" id="3.20.10.10:FF:000002">
    <property type="entry name" value="D-alanine aminotransferase"/>
    <property type="match status" value="1"/>
</dbReference>
<dbReference type="Proteomes" id="UP000198607">
    <property type="component" value="Unassembled WGS sequence"/>
</dbReference>
<dbReference type="Gene3D" id="3.30.470.10">
    <property type="match status" value="1"/>
</dbReference>
<dbReference type="RefSeq" id="WP_091932266.1">
    <property type="nucleotide sequence ID" value="NZ_FNCY01000001.1"/>
</dbReference>
<reference evidence="12 13" key="1">
    <citation type="submission" date="2016-10" db="EMBL/GenBank/DDBJ databases">
        <authorList>
            <person name="de Groot N.N."/>
        </authorList>
    </citation>
    <scope>NUCLEOTIDE SEQUENCE [LARGE SCALE GENOMIC DNA]</scope>
    <source>
        <strain evidence="12 13">DSM 5885</strain>
    </source>
</reference>
<keyword evidence="8" id="KW-0663">Pyridoxal phosphate</keyword>
<dbReference type="AlphaFoldDB" id="A0A1G7VQ52"/>
<dbReference type="GO" id="GO:0008652">
    <property type="term" value="P:amino acid biosynthetic process"/>
    <property type="evidence" value="ECO:0007669"/>
    <property type="project" value="UniProtKB-ARBA"/>
</dbReference>
<dbReference type="GO" id="GO:0046394">
    <property type="term" value="P:carboxylic acid biosynthetic process"/>
    <property type="evidence" value="ECO:0007669"/>
    <property type="project" value="UniProtKB-ARBA"/>
</dbReference>
<evidence type="ECO:0000256" key="4">
    <source>
        <dbReference type="ARBA" id="ARBA00004931"/>
    </source>
</evidence>
<organism evidence="12 13">
    <name type="scientific">Propionivibrio dicarboxylicus</name>
    <dbReference type="NCBI Taxonomy" id="83767"/>
    <lineage>
        <taxon>Bacteria</taxon>
        <taxon>Pseudomonadati</taxon>
        <taxon>Pseudomonadota</taxon>
        <taxon>Betaproteobacteria</taxon>
        <taxon>Rhodocyclales</taxon>
        <taxon>Rhodocyclaceae</taxon>
        <taxon>Propionivibrio</taxon>
    </lineage>
</organism>
<accession>A0A1G7VQ52</accession>
<protein>
    <recommendedName>
        <fullName evidence="7">branched-chain-amino-acid transaminase</fullName>
        <ecNumber evidence="7">2.6.1.42</ecNumber>
    </recommendedName>
</protein>
<evidence type="ECO:0000256" key="10">
    <source>
        <dbReference type="ARBA" id="ARBA00048798"/>
    </source>
</evidence>
<evidence type="ECO:0000256" key="7">
    <source>
        <dbReference type="ARBA" id="ARBA00013053"/>
    </source>
</evidence>
<dbReference type="GO" id="GO:0004084">
    <property type="term" value="F:branched-chain-amino-acid transaminase activity"/>
    <property type="evidence" value="ECO:0007669"/>
    <property type="project" value="UniProtKB-EC"/>
</dbReference>
<comment type="pathway">
    <text evidence="5">Amino-acid biosynthesis; L-leucine biosynthesis; L-leucine from 3-methyl-2-oxobutanoate: step 4/4.</text>
</comment>